<feature type="transmembrane region" description="Helical" evidence="1">
    <location>
        <begin position="261"/>
        <end position="279"/>
    </location>
</feature>
<accession>A0A6P8W5C0</accession>
<keyword evidence="2" id="KW-1185">Reference proteome</keyword>
<keyword evidence="1" id="KW-0472">Membrane</keyword>
<reference evidence="3" key="1">
    <citation type="submission" date="2025-08" db="UniProtKB">
        <authorList>
            <consortium name="RefSeq"/>
        </authorList>
    </citation>
    <scope>IDENTIFICATION</scope>
    <source>
        <strain evidence="3">15112-1751.03</strain>
        <tissue evidence="3">Whole Adult</tissue>
    </source>
</reference>
<feature type="transmembrane region" description="Helical" evidence="1">
    <location>
        <begin position="151"/>
        <end position="169"/>
    </location>
</feature>
<sequence length="421" mass="50318">MWNTADISLLRSGPSQAVYRWIFQLSFLIIYGISKCCHFFKLRYNRQTHRVEETQYHKIISKLIVTAKCCLFLRHIFDYIVFFFVIWIHVFIVQNSDGQDFIISLAMEAIAFNVLRRILMFLHCQDDRGILKQLVNEIIYITRTIQKKFGLIYHCEISLLGVYLCKVYMTYVLLESLWYKPYFLWPNFLYWVLLEYCEFGYFIYQLILINWYRNFGFFLQSFIEHHEHEHIISRYYHQRLLWLFKLHLRICKLHKSVNKEIAWLPSAIYLGIFTCIFNMELLLECIVYADNDIEDKVYIIADGCLGSMLVPLLNVLILGLCTDRLRNEELTLQQQIVIVNIIYFRKANHHGYTLKGLHNEYCTSLIVHQKVDPLQNIIIFQINCDREFAFDYLLTVLITALSFIQYTVGSNRSLKECVSHK</sequence>
<protein>
    <submittedName>
        <fullName evidence="3">Uncharacterized protein CG1339</fullName>
    </submittedName>
</protein>
<gene>
    <name evidence="3" type="primary">LOC117564237</name>
</gene>
<keyword evidence="1" id="KW-1133">Transmembrane helix</keyword>
<dbReference type="CTD" id="35705"/>
<dbReference type="Proteomes" id="UP000515160">
    <property type="component" value="Chromosome 2L"/>
</dbReference>
<name>A0A6P8W5C0_DROAB</name>
<organism evidence="2 3">
    <name type="scientific">Drosophila albomicans</name>
    <name type="common">Fruit fly</name>
    <dbReference type="NCBI Taxonomy" id="7291"/>
    <lineage>
        <taxon>Eukaryota</taxon>
        <taxon>Metazoa</taxon>
        <taxon>Ecdysozoa</taxon>
        <taxon>Arthropoda</taxon>
        <taxon>Hexapoda</taxon>
        <taxon>Insecta</taxon>
        <taxon>Pterygota</taxon>
        <taxon>Neoptera</taxon>
        <taxon>Endopterygota</taxon>
        <taxon>Diptera</taxon>
        <taxon>Brachycera</taxon>
        <taxon>Muscomorpha</taxon>
        <taxon>Ephydroidea</taxon>
        <taxon>Drosophilidae</taxon>
        <taxon>Drosophila</taxon>
    </lineage>
</organism>
<dbReference type="AlphaFoldDB" id="A0A6P8W5C0"/>
<proteinExistence type="predicted"/>
<feature type="transmembrane region" description="Helical" evidence="1">
    <location>
        <begin position="388"/>
        <end position="406"/>
    </location>
</feature>
<evidence type="ECO:0000313" key="2">
    <source>
        <dbReference type="Proteomes" id="UP000515160"/>
    </source>
</evidence>
<dbReference type="RefSeq" id="XP_034098821.2">
    <property type="nucleotide sequence ID" value="XM_034242930.2"/>
</dbReference>
<feature type="transmembrane region" description="Helical" evidence="1">
    <location>
        <begin position="76"/>
        <end position="95"/>
    </location>
</feature>
<dbReference type="OrthoDB" id="7851609at2759"/>
<evidence type="ECO:0000313" key="3">
    <source>
        <dbReference type="RefSeq" id="XP_034098821.2"/>
    </source>
</evidence>
<keyword evidence="1" id="KW-0812">Transmembrane</keyword>
<feature type="transmembrane region" description="Helical" evidence="1">
    <location>
        <begin position="299"/>
        <end position="321"/>
    </location>
</feature>
<dbReference type="GeneID" id="117564237"/>
<evidence type="ECO:0000256" key="1">
    <source>
        <dbReference type="SAM" id="Phobius"/>
    </source>
</evidence>
<feature type="transmembrane region" description="Helical" evidence="1">
    <location>
        <begin position="18"/>
        <end position="40"/>
    </location>
</feature>
<feature type="transmembrane region" description="Helical" evidence="1">
    <location>
        <begin position="101"/>
        <end position="119"/>
    </location>
</feature>
<feature type="transmembrane region" description="Helical" evidence="1">
    <location>
        <begin position="189"/>
        <end position="212"/>
    </location>
</feature>